<dbReference type="Ensembl" id="ENSOMET00000000502.1">
    <property type="protein sequence ID" value="ENSOMEP00000028010.1"/>
    <property type="gene ID" value="ENSOMEG00000000932.1"/>
</dbReference>
<dbReference type="PANTHER" id="PTHR28668:SF1">
    <property type="entry name" value="TRANSMEMBRANE PROTEIN 234"/>
    <property type="match status" value="1"/>
</dbReference>
<reference evidence="6" key="2">
    <citation type="submission" date="2025-09" db="UniProtKB">
        <authorList>
            <consortium name="Ensembl"/>
        </authorList>
    </citation>
    <scope>IDENTIFICATION</scope>
</reference>
<evidence type="ECO:0000256" key="2">
    <source>
        <dbReference type="ARBA" id="ARBA00022692"/>
    </source>
</evidence>
<proteinExistence type="predicted"/>
<name>A0A3B3DF35_ORYME</name>
<keyword evidence="4" id="KW-0472">Membrane</keyword>
<accession>A0A3B3DF35</accession>
<evidence type="ECO:0000256" key="3">
    <source>
        <dbReference type="ARBA" id="ARBA00022989"/>
    </source>
</evidence>
<reference evidence="6" key="1">
    <citation type="submission" date="2025-08" db="UniProtKB">
        <authorList>
            <consortium name="Ensembl"/>
        </authorList>
    </citation>
    <scope>IDENTIFICATION</scope>
</reference>
<evidence type="ECO:0000256" key="4">
    <source>
        <dbReference type="ARBA" id="ARBA00023136"/>
    </source>
</evidence>
<organism evidence="6 7">
    <name type="scientific">Oryzias melastigma</name>
    <name type="common">Marine medaka</name>
    <dbReference type="NCBI Taxonomy" id="30732"/>
    <lineage>
        <taxon>Eukaryota</taxon>
        <taxon>Metazoa</taxon>
        <taxon>Chordata</taxon>
        <taxon>Craniata</taxon>
        <taxon>Vertebrata</taxon>
        <taxon>Euteleostomi</taxon>
        <taxon>Actinopterygii</taxon>
        <taxon>Neopterygii</taxon>
        <taxon>Teleostei</taxon>
        <taxon>Neoteleostei</taxon>
        <taxon>Acanthomorphata</taxon>
        <taxon>Ovalentaria</taxon>
        <taxon>Atherinomorphae</taxon>
        <taxon>Beloniformes</taxon>
        <taxon>Adrianichthyidae</taxon>
        <taxon>Oryziinae</taxon>
        <taxon>Oryzias</taxon>
    </lineage>
</organism>
<evidence type="ECO:0000256" key="1">
    <source>
        <dbReference type="ARBA" id="ARBA00004141"/>
    </source>
</evidence>
<dbReference type="InterPro" id="IPR018908">
    <property type="entry name" value="TMEM234"/>
</dbReference>
<dbReference type="GeneTree" id="ENSGT00940000166919"/>
<keyword evidence="3" id="KW-1133">Transmembrane helix</keyword>
<evidence type="ECO:0000256" key="5">
    <source>
        <dbReference type="SAM" id="MobiDB-lite"/>
    </source>
</evidence>
<comment type="subcellular location">
    <subcellularLocation>
        <location evidence="1">Membrane</location>
        <topology evidence="1">Multi-pass membrane protein</topology>
    </subcellularLocation>
</comment>
<evidence type="ECO:0000313" key="7">
    <source>
        <dbReference type="Proteomes" id="UP000261560"/>
    </source>
</evidence>
<protein>
    <submittedName>
        <fullName evidence="6">Transmembrane protein 234</fullName>
    </submittedName>
</protein>
<dbReference type="AlphaFoldDB" id="A0A3B3DF35"/>
<dbReference type="Pfam" id="PF10639">
    <property type="entry name" value="TMEM234"/>
    <property type="match status" value="1"/>
</dbReference>
<feature type="region of interest" description="Disordered" evidence="5">
    <location>
        <begin position="82"/>
        <end position="101"/>
    </location>
</feature>
<dbReference type="STRING" id="30732.ENSOMEP00000028010"/>
<dbReference type="PaxDb" id="30732-ENSOMEP00000028010"/>
<keyword evidence="7" id="KW-1185">Reference proteome</keyword>
<sequence length="177" mass="18352">TTIPKTFGDNRSVEWDVLLAVFQQIPCDNGDFSVSCAKLASNNAKEVTFPRGVHFLNGPPAIFKGAGKSGGGVGVVGLHQPLPEERHGGAGKGDTTKQGVTDTGRDQVSVHELQDLSLAVPVTNSLTLLCTLLTGKLLGEELGGKNAVLGMILTVTGVSLCIISSVDDVDINTQNAS</sequence>
<dbReference type="PANTHER" id="PTHR28668">
    <property type="entry name" value="TRANSMEMBRANE PROTEIN 234"/>
    <property type="match status" value="1"/>
</dbReference>
<dbReference type="Proteomes" id="UP000261560">
    <property type="component" value="Unplaced"/>
</dbReference>
<evidence type="ECO:0000313" key="6">
    <source>
        <dbReference type="Ensembl" id="ENSOMEP00000028010.1"/>
    </source>
</evidence>
<dbReference type="GO" id="GO:0016020">
    <property type="term" value="C:membrane"/>
    <property type="evidence" value="ECO:0007669"/>
    <property type="project" value="UniProtKB-SubCell"/>
</dbReference>
<keyword evidence="2" id="KW-0812">Transmembrane</keyword>